<dbReference type="GO" id="GO:0030077">
    <property type="term" value="C:plasma membrane light-harvesting complex"/>
    <property type="evidence" value="ECO:0007669"/>
    <property type="project" value="InterPro"/>
</dbReference>
<organism evidence="2 3">
    <name type="scientific">Gracilibacillus ureilyticus</name>
    <dbReference type="NCBI Taxonomy" id="531814"/>
    <lineage>
        <taxon>Bacteria</taxon>
        <taxon>Bacillati</taxon>
        <taxon>Bacillota</taxon>
        <taxon>Bacilli</taxon>
        <taxon>Bacillales</taxon>
        <taxon>Bacillaceae</taxon>
        <taxon>Gracilibacillus</taxon>
    </lineage>
</organism>
<evidence type="ECO:0000259" key="1">
    <source>
        <dbReference type="Pfam" id="PF05239"/>
    </source>
</evidence>
<evidence type="ECO:0000313" key="2">
    <source>
        <dbReference type="EMBL" id="SES26801.1"/>
    </source>
</evidence>
<accession>A0A1H9VZ74</accession>
<dbReference type="STRING" id="531814.SAMN04487944_13018"/>
<protein>
    <submittedName>
        <fullName evidence="2">PRC-barrel domain-containing protein</fullName>
    </submittedName>
</protein>
<reference evidence="2 3" key="1">
    <citation type="submission" date="2016-10" db="EMBL/GenBank/DDBJ databases">
        <authorList>
            <person name="de Groot N.N."/>
        </authorList>
    </citation>
    <scope>NUCLEOTIDE SEQUENCE [LARGE SCALE GENOMIC DNA]</scope>
    <source>
        <strain evidence="2 3">CGMCC 1.7727</strain>
    </source>
</reference>
<dbReference type="InterPro" id="IPR011033">
    <property type="entry name" value="PRC_barrel-like_sf"/>
</dbReference>
<sequence length="229" mass="26220">MGKVKDLYFDSEKWMVRYLVIDTMKWLPGRKVLLSPVSFDKVDPTNDQISVLASKQQIKDSPSMDEHQPVSRRKEMDLHTYYGWQPYWIGGGLWGPANIPMAYQPDELTNMNESVNNDEPSLRSVNELKGHVTGYTVKAADDDIGNVIDFVIDDNAWAIHYLIVDTGDWLPGKKIVIGPELIDSIDWDKKELTINLKSEEVEKESVEDDAILNLDEVTVENLRKRNILK</sequence>
<feature type="domain" description="PRC-barrel" evidence="1">
    <location>
        <begin position="2"/>
        <end position="56"/>
    </location>
</feature>
<dbReference type="InterPro" id="IPR027275">
    <property type="entry name" value="PRC-brl_dom"/>
</dbReference>
<name>A0A1H9VZ74_9BACI</name>
<dbReference type="InterPro" id="IPR014747">
    <property type="entry name" value="Bac_photo_RC_H_C"/>
</dbReference>
<dbReference type="Gene3D" id="3.90.50.10">
    <property type="entry name" value="Photosynthetic Reaction Center, subunit H, domain 2"/>
    <property type="match status" value="2"/>
</dbReference>
<dbReference type="Pfam" id="PF05239">
    <property type="entry name" value="PRC"/>
    <property type="match status" value="1"/>
</dbReference>
<keyword evidence="3" id="KW-1185">Reference proteome</keyword>
<proteinExistence type="predicted"/>
<evidence type="ECO:0000313" key="3">
    <source>
        <dbReference type="Proteomes" id="UP000199687"/>
    </source>
</evidence>
<dbReference type="GO" id="GO:0019684">
    <property type="term" value="P:photosynthesis, light reaction"/>
    <property type="evidence" value="ECO:0007669"/>
    <property type="project" value="InterPro"/>
</dbReference>
<dbReference type="SUPFAM" id="SSF50346">
    <property type="entry name" value="PRC-barrel domain"/>
    <property type="match status" value="2"/>
</dbReference>
<dbReference type="EMBL" id="FOGL01000030">
    <property type="protein sequence ID" value="SES26801.1"/>
    <property type="molecule type" value="Genomic_DNA"/>
</dbReference>
<dbReference type="AlphaFoldDB" id="A0A1H9VZ74"/>
<gene>
    <name evidence="2" type="ORF">SAMN04487944_13018</name>
</gene>
<dbReference type="Proteomes" id="UP000199687">
    <property type="component" value="Unassembled WGS sequence"/>
</dbReference>